<feature type="region of interest" description="Disordered" evidence="10">
    <location>
        <begin position="1"/>
        <end position="33"/>
    </location>
</feature>
<keyword evidence="4" id="KW-0808">Transferase</keyword>
<name>A0A2A9M984_BESBE</name>
<evidence type="ECO:0000256" key="1">
    <source>
        <dbReference type="ARBA" id="ARBA00004123"/>
    </source>
</evidence>
<dbReference type="GeneID" id="40306845"/>
<protein>
    <recommendedName>
        <fullName evidence="11">SP-RING-type domain-containing protein</fullName>
    </recommendedName>
</protein>
<dbReference type="PANTHER" id="PTHR21330">
    <property type="entry name" value="E3 SUMO-PROTEIN LIGASE NSE2"/>
    <property type="match status" value="1"/>
</dbReference>
<dbReference type="AlphaFoldDB" id="A0A2A9M984"/>
<dbReference type="UniPathway" id="UPA00886"/>
<reference evidence="12 13" key="1">
    <citation type="submission" date="2017-09" db="EMBL/GenBank/DDBJ databases">
        <title>Genome sequencing of Besnoitia besnoiti strain Bb-Ger1.</title>
        <authorList>
            <person name="Schares G."/>
            <person name="Venepally P."/>
            <person name="Lorenzi H.A."/>
        </authorList>
    </citation>
    <scope>NUCLEOTIDE SEQUENCE [LARGE SCALE GENOMIC DNA]</scope>
    <source>
        <strain evidence="12 13">Bb-Ger1</strain>
    </source>
</reference>
<feature type="region of interest" description="Disordered" evidence="10">
    <location>
        <begin position="128"/>
        <end position="179"/>
    </location>
</feature>
<dbReference type="InterPro" id="IPR013083">
    <property type="entry name" value="Znf_RING/FYVE/PHD"/>
</dbReference>
<feature type="compositionally biased region" description="Basic residues" evidence="10">
    <location>
        <begin position="148"/>
        <end position="157"/>
    </location>
</feature>
<keyword evidence="8" id="KW-0862">Zinc</keyword>
<evidence type="ECO:0000256" key="4">
    <source>
        <dbReference type="ARBA" id="ARBA00022679"/>
    </source>
</evidence>
<evidence type="ECO:0000256" key="2">
    <source>
        <dbReference type="ARBA" id="ARBA00004718"/>
    </source>
</evidence>
<sequence>MGDEQEAFSPQGDVDEQRSATLSLDPGHNADSRDLAAIEEVGLQLQTELNRVRDLLQKTVRRLAAYAGRALPPLAQDASERQTREHREARKRMRAEEAAAIASAEQTAETLWDADCRIFAPFLQEVREEPRGPEDDDEAEAGAAASERRRRRLVRERRRQEGEATREHDSVARILASTKRPAATLEDDPCYKLVQPARGAASSGADEDEDVCLGGTGGEESEREDAEEDAVEGKKFRLASVVFSKCPITQEPFQEPVSTRFASEGRACVHVFEKEAILAQLRRSDTPGAVSCPFAGCRAVICATSLQDDIETKLRMQRGDVRDAQDSLDREPPLSALLAEADWSSSDNSGSCEPGGSHRK</sequence>
<dbReference type="GO" id="GO:0030915">
    <property type="term" value="C:Smc5-Smc6 complex"/>
    <property type="evidence" value="ECO:0007669"/>
    <property type="project" value="InterPro"/>
</dbReference>
<feature type="compositionally biased region" description="Basic and acidic residues" evidence="10">
    <location>
        <begin position="158"/>
        <end position="171"/>
    </location>
</feature>
<keyword evidence="13" id="KW-1185">Reference proteome</keyword>
<evidence type="ECO:0000256" key="5">
    <source>
        <dbReference type="ARBA" id="ARBA00022723"/>
    </source>
</evidence>
<feature type="region of interest" description="Disordered" evidence="10">
    <location>
        <begin position="339"/>
        <end position="360"/>
    </location>
</feature>
<feature type="region of interest" description="Disordered" evidence="10">
    <location>
        <begin position="197"/>
        <end position="231"/>
    </location>
</feature>
<feature type="compositionally biased region" description="Acidic residues" evidence="10">
    <location>
        <begin position="219"/>
        <end position="230"/>
    </location>
</feature>
<dbReference type="STRING" id="94643.A0A2A9M984"/>
<proteinExistence type="inferred from homology"/>
<dbReference type="Proteomes" id="UP000224006">
    <property type="component" value="Chromosome X"/>
</dbReference>
<feature type="domain" description="SP-RING-type" evidence="11">
    <location>
        <begin position="244"/>
        <end position="297"/>
    </location>
</feature>
<dbReference type="GO" id="GO:0061665">
    <property type="term" value="F:SUMO ligase activity"/>
    <property type="evidence" value="ECO:0007669"/>
    <property type="project" value="TreeGrafter"/>
</dbReference>
<dbReference type="GO" id="GO:0005634">
    <property type="term" value="C:nucleus"/>
    <property type="evidence" value="ECO:0007669"/>
    <property type="project" value="UniProtKB-SubCell"/>
</dbReference>
<evidence type="ECO:0000256" key="10">
    <source>
        <dbReference type="SAM" id="MobiDB-lite"/>
    </source>
</evidence>
<evidence type="ECO:0000256" key="7">
    <source>
        <dbReference type="ARBA" id="ARBA00022786"/>
    </source>
</evidence>
<dbReference type="PANTHER" id="PTHR21330:SF1">
    <property type="entry name" value="E3 SUMO-PROTEIN LIGASE NSE2"/>
    <property type="match status" value="1"/>
</dbReference>
<dbReference type="OrthoDB" id="26899at2759"/>
<dbReference type="EMBL" id="NWUJ01000011">
    <property type="protein sequence ID" value="PFH32466.1"/>
    <property type="molecule type" value="Genomic_DNA"/>
</dbReference>
<dbReference type="GO" id="GO:0000724">
    <property type="term" value="P:double-strand break repair via homologous recombination"/>
    <property type="evidence" value="ECO:0007669"/>
    <property type="project" value="InterPro"/>
</dbReference>
<evidence type="ECO:0000313" key="13">
    <source>
        <dbReference type="Proteomes" id="UP000224006"/>
    </source>
</evidence>
<comment type="pathway">
    <text evidence="2">Protein modification; protein sumoylation.</text>
</comment>
<evidence type="ECO:0000256" key="6">
    <source>
        <dbReference type="ARBA" id="ARBA00022771"/>
    </source>
</evidence>
<comment type="similarity">
    <text evidence="3">Belongs to the NSE2 family.</text>
</comment>
<evidence type="ECO:0000313" key="12">
    <source>
        <dbReference type="EMBL" id="PFH32466.1"/>
    </source>
</evidence>
<dbReference type="InterPro" id="IPR026846">
    <property type="entry name" value="Nse2(Mms21)"/>
</dbReference>
<organism evidence="12 13">
    <name type="scientific">Besnoitia besnoiti</name>
    <name type="common">Apicomplexan protozoan</name>
    <dbReference type="NCBI Taxonomy" id="94643"/>
    <lineage>
        <taxon>Eukaryota</taxon>
        <taxon>Sar</taxon>
        <taxon>Alveolata</taxon>
        <taxon>Apicomplexa</taxon>
        <taxon>Conoidasida</taxon>
        <taxon>Coccidia</taxon>
        <taxon>Eucoccidiorida</taxon>
        <taxon>Eimeriorina</taxon>
        <taxon>Sarcocystidae</taxon>
        <taxon>Besnoitia</taxon>
    </lineage>
</organism>
<keyword evidence="5" id="KW-0479">Metal-binding</keyword>
<comment type="subcellular location">
    <subcellularLocation>
        <location evidence="1">Nucleus</location>
    </subcellularLocation>
</comment>
<keyword evidence="7" id="KW-0833">Ubl conjugation pathway</keyword>
<dbReference type="CDD" id="cd16651">
    <property type="entry name" value="SPL-RING_NSE2"/>
    <property type="match status" value="1"/>
</dbReference>
<dbReference type="Gene3D" id="3.30.40.10">
    <property type="entry name" value="Zinc/RING finger domain, C3HC4 (zinc finger)"/>
    <property type="match status" value="1"/>
</dbReference>
<keyword evidence="9" id="KW-0539">Nucleus</keyword>
<evidence type="ECO:0000256" key="8">
    <source>
        <dbReference type="ARBA" id="ARBA00022833"/>
    </source>
</evidence>
<comment type="caution">
    <text evidence="12">The sequence shown here is derived from an EMBL/GenBank/DDBJ whole genome shotgun (WGS) entry which is preliminary data.</text>
</comment>
<evidence type="ECO:0000256" key="9">
    <source>
        <dbReference type="ARBA" id="ARBA00023242"/>
    </source>
</evidence>
<gene>
    <name evidence="12" type="ORF">BESB_017840</name>
</gene>
<dbReference type="InterPro" id="IPR004181">
    <property type="entry name" value="Znf_MIZ"/>
</dbReference>
<keyword evidence="6" id="KW-0863">Zinc-finger</keyword>
<accession>A0A2A9M984</accession>
<dbReference type="GO" id="GO:0008270">
    <property type="term" value="F:zinc ion binding"/>
    <property type="evidence" value="ECO:0007669"/>
    <property type="project" value="UniProtKB-KW"/>
</dbReference>
<dbReference type="Pfam" id="PF11789">
    <property type="entry name" value="zf-Nse"/>
    <property type="match status" value="1"/>
</dbReference>
<evidence type="ECO:0000256" key="3">
    <source>
        <dbReference type="ARBA" id="ARBA00008212"/>
    </source>
</evidence>
<dbReference type="KEGG" id="bbes:BESB_017840"/>
<dbReference type="GO" id="GO:0016925">
    <property type="term" value="P:protein sumoylation"/>
    <property type="evidence" value="ECO:0007669"/>
    <property type="project" value="UniProtKB-UniPathway"/>
</dbReference>
<evidence type="ECO:0000259" key="11">
    <source>
        <dbReference type="Pfam" id="PF11789"/>
    </source>
</evidence>
<dbReference type="VEuPathDB" id="ToxoDB:BESB_017840"/>
<dbReference type="RefSeq" id="XP_029216475.1">
    <property type="nucleotide sequence ID" value="XM_029360499.1"/>
</dbReference>